<dbReference type="Proteomes" id="UP000740413">
    <property type="component" value="Unassembled WGS sequence"/>
</dbReference>
<dbReference type="InterPro" id="IPR036271">
    <property type="entry name" value="Tet_transcr_reg_TetR-rel_C_sf"/>
</dbReference>
<name>A0ABS5W9Q2_9FLAO</name>
<keyword evidence="5" id="KW-1185">Reference proteome</keyword>
<reference evidence="5" key="2">
    <citation type="submission" date="2023-07" db="EMBL/GenBank/DDBJ databases">
        <title>Zobellia barbeyronii sp. nov., a new marine flavobacterium, isolated from green and red algae.</title>
        <authorList>
            <person name="Nedashkovskaya O.I."/>
            <person name="Otstavnykh N."/>
            <person name="Zhukova N."/>
            <person name="Guzev K."/>
            <person name="Chausova V."/>
            <person name="Tekutyeva L."/>
            <person name="Mikhailov V."/>
            <person name="Isaeva M."/>
        </authorList>
    </citation>
    <scope>NUCLEOTIDE SEQUENCE [LARGE SCALE GENOMIC DNA]</scope>
    <source>
        <strain evidence="5">KMM 6746</strain>
    </source>
</reference>
<dbReference type="SUPFAM" id="SSF48498">
    <property type="entry name" value="Tetracyclin repressor-like, C-terminal domain"/>
    <property type="match status" value="1"/>
</dbReference>
<dbReference type="InterPro" id="IPR009057">
    <property type="entry name" value="Homeodomain-like_sf"/>
</dbReference>
<dbReference type="Gene3D" id="1.10.357.10">
    <property type="entry name" value="Tetracycline Repressor, domain 2"/>
    <property type="match status" value="1"/>
</dbReference>
<organism evidence="4 5">
    <name type="scientific">Zobellia barbeyronii</name>
    <dbReference type="NCBI Taxonomy" id="2748009"/>
    <lineage>
        <taxon>Bacteria</taxon>
        <taxon>Pseudomonadati</taxon>
        <taxon>Bacteroidota</taxon>
        <taxon>Flavobacteriia</taxon>
        <taxon>Flavobacteriales</taxon>
        <taxon>Flavobacteriaceae</taxon>
        <taxon>Zobellia</taxon>
    </lineage>
</organism>
<proteinExistence type="predicted"/>
<protein>
    <submittedName>
        <fullName evidence="4">TetR/AcrR family transcriptional regulator</fullName>
    </submittedName>
</protein>
<dbReference type="EMBL" id="JACATN010000001">
    <property type="protein sequence ID" value="MBT2160140.1"/>
    <property type="molecule type" value="Genomic_DNA"/>
</dbReference>
<sequence length="201" mass="23610">MDKDKFLEFALSKFIRFGSKRFTLDNLAHEMSISKKTIYENFKSKEEVVQESLVAFINKLRSKIHESVEKQKSNPILAVIDVYRIGLDSFKSFSPSFLFGLKKYYPDVYVSISDFRSKELYALVQNLLQKAKEKGQVRDDIDVELICELYLNRLELILFSSKNLFEEYSVQELLEHIVINNLRGIATQDYLKKNNFMLEVH</sequence>
<comment type="caution">
    <text evidence="4">The sequence shown here is derived from an EMBL/GenBank/DDBJ whole genome shotgun (WGS) entry which is preliminary data.</text>
</comment>
<reference evidence="4 5" key="1">
    <citation type="submission" date="2020-06" db="EMBL/GenBank/DDBJ databases">
        <authorList>
            <person name="Isaeva M.P."/>
            <person name="Chernysheva N.Y."/>
        </authorList>
    </citation>
    <scope>NUCLEOTIDE SEQUENCE [LARGE SCALE GENOMIC DNA]</scope>
    <source>
        <strain evidence="4 5">KMM 6746</strain>
    </source>
</reference>
<gene>
    <name evidence="4" type="ORF">HW347_02620</name>
</gene>
<evidence type="ECO:0000313" key="4">
    <source>
        <dbReference type="EMBL" id="MBT2160140.1"/>
    </source>
</evidence>
<evidence type="ECO:0000259" key="3">
    <source>
        <dbReference type="PROSITE" id="PS50977"/>
    </source>
</evidence>
<evidence type="ECO:0000313" key="5">
    <source>
        <dbReference type="Proteomes" id="UP000740413"/>
    </source>
</evidence>
<dbReference type="Gene3D" id="1.10.10.60">
    <property type="entry name" value="Homeodomain-like"/>
    <property type="match status" value="1"/>
</dbReference>
<dbReference type="PROSITE" id="PS50977">
    <property type="entry name" value="HTH_TETR_2"/>
    <property type="match status" value="1"/>
</dbReference>
<dbReference type="RefSeq" id="WP_214610392.1">
    <property type="nucleotide sequence ID" value="NZ_JACATN010000001.1"/>
</dbReference>
<dbReference type="Pfam" id="PF00440">
    <property type="entry name" value="TetR_N"/>
    <property type="match status" value="1"/>
</dbReference>
<accession>A0ABS5W9Q2</accession>
<dbReference type="InterPro" id="IPR001647">
    <property type="entry name" value="HTH_TetR"/>
</dbReference>
<evidence type="ECO:0000256" key="1">
    <source>
        <dbReference type="ARBA" id="ARBA00023125"/>
    </source>
</evidence>
<feature type="DNA-binding region" description="H-T-H motif" evidence="2">
    <location>
        <begin position="23"/>
        <end position="42"/>
    </location>
</feature>
<evidence type="ECO:0000256" key="2">
    <source>
        <dbReference type="PROSITE-ProRule" id="PRU00335"/>
    </source>
</evidence>
<feature type="domain" description="HTH tetR-type" evidence="3">
    <location>
        <begin position="1"/>
        <end position="60"/>
    </location>
</feature>
<dbReference type="SUPFAM" id="SSF46689">
    <property type="entry name" value="Homeodomain-like"/>
    <property type="match status" value="1"/>
</dbReference>
<keyword evidence="1 2" id="KW-0238">DNA-binding</keyword>